<reference evidence="1 2" key="1">
    <citation type="submission" date="2019-06" db="EMBL/GenBank/DDBJ databases">
        <title>Draft genomes of female and male turbot (Scophthalmus maximus).</title>
        <authorList>
            <person name="Xu H."/>
            <person name="Xu X.-W."/>
            <person name="Shao C."/>
            <person name="Chen S."/>
        </authorList>
    </citation>
    <scope>NUCLEOTIDE SEQUENCE [LARGE SCALE GENOMIC DNA]</scope>
    <source>
        <strain evidence="1">Ysfricsl-2016a</strain>
        <tissue evidence="1">Blood</tissue>
    </source>
</reference>
<evidence type="ECO:0000313" key="2">
    <source>
        <dbReference type="Proteomes" id="UP000438429"/>
    </source>
</evidence>
<accession>A0A6A4RSN3</accession>
<dbReference type="AlphaFoldDB" id="A0A6A4RSN3"/>
<comment type="caution">
    <text evidence="1">The sequence shown here is derived from an EMBL/GenBank/DDBJ whole genome shotgun (WGS) entry which is preliminary data.</text>
</comment>
<dbReference type="EMBL" id="VEVO01000020">
    <property type="protein sequence ID" value="KAF0025676.1"/>
    <property type="molecule type" value="Genomic_DNA"/>
</dbReference>
<proteinExistence type="predicted"/>
<protein>
    <submittedName>
        <fullName evidence="1">Uncharacterized protein</fullName>
    </submittedName>
</protein>
<name>A0A6A4RSN3_SCOMX</name>
<dbReference type="Proteomes" id="UP000438429">
    <property type="component" value="Unassembled WGS sequence"/>
</dbReference>
<sequence length="127" mass="13902">MNRKTAEQTSSARCARCYGQRDGSGAAEPASVAFRERREVPFSASNASGEGCFGKLPFPQTDLPLDWMRPGSSFYSHGVQLEIRARRKKKASVISKSTRQLQGGKLLIIALFGLIDVGCVPTKQLRL</sequence>
<organism evidence="1 2">
    <name type="scientific">Scophthalmus maximus</name>
    <name type="common">Turbot</name>
    <name type="synonym">Psetta maxima</name>
    <dbReference type="NCBI Taxonomy" id="52904"/>
    <lineage>
        <taxon>Eukaryota</taxon>
        <taxon>Metazoa</taxon>
        <taxon>Chordata</taxon>
        <taxon>Craniata</taxon>
        <taxon>Vertebrata</taxon>
        <taxon>Euteleostomi</taxon>
        <taxon>Actinopterygii</taxon>
        <taxon>Neopterygii</taxon>
        <taxon>Teleostei</taxon>
        <taxon>Neoteleostei</taxon>
        <taxon>Acanthomorphata</taxon>
        <taxon>Carangaria</taxon>
        <taxon>Pleuronectiformes</taxon>
        <taxon>Pleuronectoidei</taxon>
        <taxon>Scophthalmidae</taxon>
        <taxon>Scophthalmus</taxon>
    </lineage>
</organism>
<gene>
    <name evidence="1" type="ORF">F2P81_022557</name>
</gene>
<evidence type="ECO:0000313" key="1">
    <source>
        <dbReference type="EMBL" id="KAF0025676.1"/>
    </source>
</evidence>